<dbReference type="SUPFAM" id="SSF55298">
    <property type="entry name" value="YjgF-like"/>
    <property type="match status" value="1"/>
</dbReference>
<dbReference type="PANTHER" id="PTHR11803">
    <property type="entry name" value="2-IMINOBUTANOATE/2-IMINOPROPANOATE DEAMINASE RIDA"/>
    <property type="match status" value="1"/>
</dbReference>
<dbReference type="InterPro" id="IPR035959">
    <property type="entry name" value="RutC-like_sf"/>
</dbReference>
<dbReference type="AlphaFoldDB" id="A0A916S5S1"/>
<dbReference type="EMBL" id="BMIG01000001">
    <property type="protein sequence ID" value="GGA85834.1"/>
    <property type="molecule type" value="Genomic_DNA"/>
</dbReference>
<dbReference type="InterPro" id="IPR006175">
    <property type="entry name" value="YjgF/YER057c/UK114"/>
</dbReference>
<sequence length="127" mass="13130">MNEAERAAGLPATAQYQYAERVGNQLFVAGQVPHDSQGHVVGLDDPHAQALKCLSNLNAVLAVHGFSTSDVRQLVVYVVGGQANLSAAWKLVADSFGGQVPPATLLGVAGLGYAGQLVEVHATVLKA</sequence>
<dbReference type="PANTHER" id="PTHR11803:SF58">
    <property type="entry name" value="PROTEIN HMF1-RELATED"/>
    <property type="match status" value="1"/>
</dbReference>
<dbReference type="Pfam" id="PF01042">
    <property type="entry name" value="Ribonuc_L-PSP"/>
    <property type="match status" value="1"/>
</dbReference>
<evidence type="ECO:0000313" key="2">
    <source>
        <dbReference type="EMBL" id="GGA85834.1"/>
    </source>
</evidence>
<keyword evidence="3" id="KW-1185">Reference proteome</keyword>
<proteinExistence type="inferred from homology"/>
<reference evidence="2" key="1">
    <citation type="journal article" date="2014" name="Int. J. Syst. Evol. Microbiol.">
        <title>Complete genome sequence of Corynebacterium casei LMG S-19264T (=DSM 44701T), isolated from a smear-ripened cheese.</title>
        <authorList>
            <consortium name="US DOE Joint Genome Institute (JGI-PGF)"/>
            <person name="Walter F."/>
            <person name="Albersmeier A."/>
            <person name="Kalinowski J."/>
            <person name="Ruckert C."/>
        </authorList>
    </citation>
    <scope>NUCLEOTIDE SEQUENCE</scope>
    <source>
        <strain evidence="2">CGMCC 1.15322</strain>
    </source>
</reference>
<dbReference type="Gene3D" id="3.30.1330.40">
    <property type="entry name" value="RutC-like"/>
    <property type="match status" value="1"/>
</dbReference>
<dbReference type="GO" id="GO:0005829">
    <property type="term" value="C:cytosol"/>
    <property type="evidence" value="ECO:0007669"/>
    <property type="project" value="TreeGrafter"/>
</dbReference>
<reference evidence="2" key="2">
    <citation type="submission" date="2020-09" db="EMBL/GenBank/DDBJ databases">
        <authorList>
            <person name="Sun Q."/>
            <person name="Zhou Y."/>
        </authorList>
    </citation>
    <scope>NUCLEOTIDE SEQUENCE</scope>
    <source>
        <strain evidence="2">CGMCC 1.15322</strain>
    </source>
</reference>
<dbReference type="RefSeq" id="WP_188705871.1">
    <property type="nucleotide sequence ID" value="NZ_BMIG01000001.1"/>
</dbReference>
<gene>
    <name evidence="2" type="ORF">GCM10011496_03040</name>
</gene>
<protein>
    <submittedName>
        <fullName evidence="2">Enamine deaminase RidA</fullName>
    </submittedName>
</protein>
<comment type="caution">
    <text evidence="2">The sequence shown here is derived from an EMBL/GenBank/DDBJ whole genome shotgun (WGS) entry which is preliminary data.</text>
</comment>
<organism evidence="2 3">
    <name type="scientific">Polaromonas eurypsychrophila</name>
    <dbReference type="NCBI Taxonomy" id="1614635"/>
    <lineage>
        <taxon>Bacteria</taxon>
        <taxon>Pseudomonadati</taxon>
        <taxon>Pseudomonadota</taxon>
        <taxon>Betaproteobacteria</taxon>
        <taxon>Burkholderiales</taxon>
        <taxon>Comamonadaceae</taxon>
        <taxon>Polaromonas</taxon>
    </lineage>
</organism>
<evidence type="ECO:0000256" key="1">
    <source>
        <dbReference type="ARBA" id="ARBA00010552"/>
    </source>
</evidence>
<dbReference type="Proteomes" id="UP000620596">
    <property type="component" value="Unassembled WGS sequence"/>
</dbReference>
<dbReference type="GO" id="GO:0019239">
    <property type="term" value="F:deaminase activity"/>
    <property type="evidence" value="ECO:0007669"/>
    <property type="project" value="TreeGrafter"/>
</dbReference>
<name>A0A916S5S1_9BURK</name>
<evidence type="ECO:0000313" key="3">
    <source>
        <dbReference type="Proteomes" id="UP000620596"/>
    </source>
</evidence>
<comment type="similarity">
    <text evidence="1">Belongs to the RutC family.</text>
</comment>
<accession>A0A916S5S1</accession>